<organism evidence="2 3">
    <name type="scientific">Dermatophilus congolensis</name>
    <dbReference type="NCBI Taxonomy" id="1863"/>
    <lineage>
        <taxon>Bacteria</taxon>
        <taxon>Bacillati</taxon>
        <taxon>Actinomycetota</taxon>
        <taxon>Actinomycetes</taxon>
        <taxon>Micrococcales</taxon>
        <taxon>Dermatophilaceae</taxon>
        <taxon>Dermatophilus</taxon>
    </lineage>
</organism>
<accession>A0A239VLE9</accession>
<dbReference type="STRING" id="1121387.GCA_000429885_00104"/>
<reference evidence="2 3" key="1">
    <citation type="submission" date="2017-06" db="EMBL/GenBank/DDBJ databases">
        <authorList>
            <consortium name="Pathogen Informatics"/>
        </authorList>
    </citation>
    <scope>NUCLEOTIDE SEQUENCE [LARGE SCALE GENOMIC DNA]</scope>
    <source>
        <strain evidence="2 3">NCTC13039</strain>
    </source>
</reference>
<evidence type="ECO:0000256" key="1">
    <source>
        <dbReference type="SAM" id="MobiDB-lite"/>
    </source>
</evidence>
<dbReference type="RefSeq" id="WP_084440801.1">
    <property type="nucleotide sequence ID" value="NZ_JAAFNI010000001.1"/>
</dbReference>
<dbReference type="InterPro" id="IPR021678">
    <property type="entry name" value="DUF3263"/>
</dbReference>
<evidence type="ECO:0000313" key="3">
    <source>
        <dbReference type="Proteomes" id="UP000242637"/>
    </source>
</evidence>
<evidence type="ECO:0000313" key="2">
    <source>
        <dbReference type="EMBL" id="SNV23115.1"/>
    </source>
</evidence>
<dbReference type="GeneID" id="63459932"/>
<protein>
    <submittedName>
        <fullName evidence="2">Protein of uncharacterized function (DUF3263)</fullName>
    </submittedName>
</protein>
<dbReference type="EMBL" id="LT906453">
    <property type="protein sequence ID" value="SNV23115.1"/>
    <property type="molecule type" value="Genomic_DNA"/>
</dbReference>
<keyword evidence="3" id="KW-1185">Reference proteome</keyword>
<dbReference type="KEGG" id="dco:SAMEA4475696_1735"/>
<sequence length="106" mass="11768">MQESRRKRPPSLSDRDRRVLELERKWGSGPSAQVEKLAEAQRTLGLDGPGYALVLRALLEDPIAYAHDPETIEAVRAVRDSRSGGDGLFSRGSDEVPYSGQSYRGR</sequence>
<proteinExistence type="predicted"/>
<dbReference type="AlphaFoldDB" id="A0A239VLE9"/>
<dbReference type="Pfam" id="PF11662">
    <property type="entry name" value="DUF3263"/>
    <property type="match status" value="1"/>
</dbReference>
<name>A0A239VLE9_9MICO</name>
<dbReference type="Proteomes" id="UP000242637">
    <property type="component" value="Chromosome 1"/>
</dbReference>
<gene>
    <name evidence="2" type="ORF">SAMEA4475696_01735</name>
</gene>
<feature type="region of interest" description="Disordered" evidence="1">
    <location>
        <begin position="82"/>
        <end position="106"/>
    </location>
</feature>
<dbReference type="OrthoDB" id="3268863at2"/>